<evidence type="ECO:0000259" key="3">
    <source>
        <dbReference type="Pfam" id="PF01321"/>
    </source>
</evidence>
<dbReference type="PANTHER" id="PTHR46112">
    <property type="entry name" value="AMINOPEPTIDASE"/>
    <property type="match status" value="1"/>
</dbReference>
<dbReference type="OrthoDB" id="9806388at2"/>
<feature type="domain" description="Creatinase N-terminal" evidence="3">
    <location>
        <begin position="57"/>
        <end position="203"/>
    </location>
</feature>
<dbReference type="Gene3D" id="3.90.230.10">
    <property type="entry name" value="Creatinase/methionine aminopeptidase superfamily"/>
    <property type="match status" value="1"/>
</dbReference>
<evidence type="ECO:0000313" key="4">
    <source>
        <dbReference type="EMBL" id="ASU79050.1"/>
    </source>
</evidence>
<evidence type="ECO:0000256" key="1">
    <source>
        <dbReference type="SAM" id="MobiDB-lite"/>
    </source>
</evidence>
<sequence length="433" mass="47612">MDISHDSQDSPPHEPSPTGPNPASGSAPASYGGQTMTDVAPSNEDDGVDETRMHRDRLARTRRMLREHQLPAALLFDPLNIRYALTPGPFMVFNMHSTFRWALVPAESEPVLWEYPHAMHITASEWDGDLRPAHGWTFLGSGSNSAEDAAAFASEIVAELAKRDLLTERIGTDRLESAGHLALSEAGVRIVDAQPALERARAVKTRDELTAIRANVAACDQAIGDMLRILRPGVTENELWGTIVGNALATGSEWCETRLLSSGPRTNPWMQSATARAVRDGELVAFDTDLVGEHGYLTDVSRTYLCGDHRASDEQRRLYQTAYEFLQTCIPEFRPGVSFEDLGHRLGPLFPPEFQPQRYPYIAHGTGLVDEYPVVNFTRHHEGELEAGMVLSVESYVGSVGGHEGVKLEEQLVVGHDGPELLSTAPFDQRLLA</sequence>
<proteinExistence type="predicted"/>
<dbReference type="Proteomes" id="UP000215043">
    <property type="component" value="Chromosome"/>
</dbReference>
<organism evidence="4 5">
    <name type="scientific">Actinopolyspora erythraea</name>
    <dbReference type="NCBI Taxonomy" id="414996"/>
    <lineage>
        <taxon>Bacteria</taxon>
        <taxon>Bacillati</taxon>
        <taxon>Actinomycetota</taxon>
        <taxon>Actinomycetes</taxon>
        <taxon>Actinopolysporales</taxon>
        <taxon>Actinopolysporaceae</taxon>
        <taxon>Actinopolyspora</taxon>
    </lineage>
</organism>
<dbReference type="SUPFAM" id="SSF55920">
    <property type="entry name" value="Creatinase/aminopeptidase"/>
    <property type="match status" value="1"/>
</dbReference>
<name>A0A223RT72_9ACTN</name>
<dbReference type="Gene3D" id="3.40.350.10">
    <property type="entry name" value="Creatinase/prolidase N-terminal domain"/>
    <property type="match status" value="1"/>
</dbReference>
<reference evidence="4 5" key="1">
    <citation type="submission" date="2017-08" db="EMBL/GenBank/DDBJ databases">
        <title>The complete genome sequence of moderately halophilic actinomycete Actinopolyspora erythraea YIM 90600, the producer of novel erythromycin, novel actinopolysporins A-C and tubercidin.</title>
        <authorList>
            <person name="Yin M."/>
            <person name="Tang S."/>
        </authorList>
    </citation>
    <scope>NUCLEOTIDE SEQUENCE [LARGE SCALE GENOMIC DNA]</scope>
    <source>
        <strain evidence="4 5">YIM 90600</strain>
    </source>
</reference>
<dbReference type="EMBL" id="CP022752">
    <property type="protein sequence ID" value="ASU79050.1"/>
    <property type="molecule type" value="Genomic_DNA"/>
</dbReference>
<dbReference type="InterPro" id="IPR029149">
    <property type="entry name" value="Creatin/AminoP/Spt16_N"/>
</dbReference>
<dbReference type="AlphaFoldDB" id="A0A223RT72"/>
<dbReference type="SUPFAM" id="SSF53092">
    <property type="entry name" value="Creatinase/prolidase N-terminal domain"/>
    <property type="match status" value="1"/>
</dbReference>
<dbReference type="InterPro" id="IPR036005">
    <property type="entry name" value="Creatinase/aminopeptidase-like"/>
</dbReference>
<evidence type="ECO:0000259" key="2">
    <source>
        <dbReference type="Pfam" id="PF00557"/>
    </source>
</evidence>
<feature type="region of interest" description="Disordered" evidence="1">
    <location>
        <begin position="1"/>
        <end position="52"/>
    </location>
</feature>
<keyword evidence="4" id="KW-0031">Aminopeptidase</keyword>
<feature type="compositionally biased region" description="Basic and acidic residues" evidence="1">
    <location>
        <begin position="1"/>
        <end position="12"/>
    </location>
</feature>
<dbReference type="Pfam" id="PF00557">
    <property type="entry name" value="Peptidase_M24"/>
    <property type="match status" value="1"/>
</dbReference>
<keyword evidence="4" id="KW-0645">Protease</keyword>
<protein>
    <submittedName>
        <fullName evidence="4">Aminopeptidase P family protein</fullName>
    </submittedName>
</protein>
<gene>
    <name evidence="4" type="ORF">CDG81_12995</name>
</gene>
<dbReference type="InterPro" id="IPR050659">
    <property type="entry name" value="Peptidase_M24B"/>
</dbReference>
<dbReference type="Pfam" id="PF01321">
    <property type="entry name" value="Creatinase_N"/>
    <property type="match status" value="1"/>
</dbReference>
<dbReference type="InterPro" id="IPR000587">
    <property type="entry name" value="Creatinase_N"/>
</dbReference>
<dbReference type="PANTHER" id="PTHR46112:SF2">
    <property type="entry name" value="XAA-PRO AMINOPEPTIDASE P-RELATED"/>
    <property type="match status" value="1"/>
</dbReference>
<dbReference type="KEGG" id="aey:CDG81_12995"/>
<dbReference type="CDD" id="cd01066">
    <property type="entry name" value="APP_MetAP"/>
    <property type="match status" value="1"/>
</dbReference>
<dbReference type="GO" id="GO:0004177">
    <property type="term" value="F:aminopeptidase activity"/>
    <property type="evidence" value="ECO:0007669"/>
    <property type="project" value="UniProtKB-KW"/>
</dbReference>
<dbReference type="InterPro" id="IPR000994">
    <property type="entry name" value="Pept_M24"/>
</dbReference>
<keyword evidence="4" id="KW-0378">Hydrolase</keyword>
<evidence type="ECO:0000313" key="5">
    <source>
        <dbReference type="Proteomes" id="UP000215043"/>
    </source>
</evidence>
<accession>A0A223RT72</accession>
<feature type="domain" description="Peptidase M24" evidence="2">
    <location>
        <begin position="211"/>
        <end position="414"/>
    </location>
</feature>